<dbReference type="AlphaFoldDB" id="A0A9P6L3H7"/>
<proteinExistence type="predicted"/>
<reference evidence="2" key="2">
    <citation type="submission" date="2020-11" db="EMBL/GenBank/DDBJ databases">
        <authorList>
            <consortium name="DOE Joint Genome Institute"/>
            <person name="Kuo A."/>
            <person name="Miyauchi S."/>
            <person name="Kiss E."/>
            <person name="Drula E."/>
            <person name="Kohler A."/>
            <person name="Sanchez-Garcia M."/>
            <person name="Andreopoulos B."/>
            <person name="Barry K.W."/>
            <person name="Bonito G."/>
            <person name="Buee M."/>
            <person name="Carver A."/>
            <person name="Chen C."/>
            <person name="Cichocki N."/>
            <person name="Clum A."/>
            <person name="Culley D."/>
            <person name="Crous P.W."/>
            <person name="Fauchery L."/>
            <person name="Girlanda M."/>
            <person name="Hayes R."/>
            <person name="Keri Z."/>
            <person name="Labutti K."/>
            <person name="Lipzen A."/>
            <person name="Lombard V."/>
            <person name="Magnuson J."/>
            <person name="Maillard F."/>
            <person name="Morin E."/>
            <person name="Murat C."/>
            <person name="Nolan M."/>
            <person name="Ohm R."/>
            <person name="Pangilinan J."/>
            <person name="Pereira M."/>
            <person name="Perotto S."/>
            <person name="Peter M."/>
            <person name="Riley R."/>
            <person name="Sitrit Y."/>
            <person name="Stielow B."/>
            <person name="Szollosi G."/>
            <person name="Zifcakova L."/>
            <person name="Stursova M."/>
            <person name="Spatafora J.W."/>
            <person name="Tedersoo L."/>
            <person name="Vaario L.-M."/>
            <person name="Yamada A."/>
            <person name="Yan M."/>
            <person name="Wang P."/>
            <person name="Xu J."/>
            <person name="Bruns T."/>
            <person name="Baldrian P."/>
            <person name="Vilgalys R."/>
            <person name="Henrissat B."/>
            <person name="Grigoriev I.V."/>
            <person name="Hibbett D."/>
            <person name="Nagy L.G."/>
            <person name="Martin F.M."/>
        </authorList>
    </citation>
    <scope>NUCLEOTIDE SEQUENCE</scope>
    <source>
        <strain evidence="2">UH-Tt-Lm1</strain>
    </source>
</reference>
<evidence type="ECO:0000256" key="1">
    <source>
        <dbReference type="SAM" id="MobiDB-lite"/>
    </source>
</evidence>
<organism evidence="2 3">
    <name type="scientific">Thelephora terrestris</name>
    <dbReference type="NCBI Taxonomy" id="56493"/>
    <lineage>
        <taxon>Eukaryota</taxon>
        <taxon>Fungi</taxon>
        <taxon>Dikarya</taxon>
        <taxon>Basidiomycota</taxon>
        <taxon>Agaricomycotina</taxon>
        <taxon>Agaricomycetes</taxon>
        <taxon>Thelephorales</taxon>
        <taxon>Thelephoraceae</taxon>
        <taxon>Thelephora</taxon>
    </lineage>
</organism>
<dbReference type="Proteomes" id="UP000736335">
    <property type="component" value="Unassembled WGS sequence"/>
</dbReference>
<protein>
    <submittedName>
        <fullName evidence="2">Uncharacterized protein</fullName>
    </submittedName>
</protein>
<sequence>MSNAFNFSDNPFAALKVLKGASAITGAPGEGVFELFVVPVVNMLEMHPPAHARRLLACAAHPNMPLKHPEGGIVNVALQDPGNLSFNPTSGYLLSKDTGEACYFSSGGIKQICITPSAHGCHRFVAVLASVYGTTTLFFPTFQEGVSFATSQFSNSKGSRRRSKSTGGPIEGPELKDGVDIPTFDGREQFKLRAFWEKPYKEEVKVGSTVMVLFSVKRGGLGAKAKATRDLPKDVVFAMYFNILAVIVLKDPAEDFKTEASQEGPHAFGIENVAEEFGNASEVDEQKDDYCQGCRPAYCLWGARGLVDG</sequence>
<keyword evidence="3" id="KW-1185">Reference proteome</keyword>
<evidence type="ECO:0000313" key="2">
    <source>
        <dbReference type="EMBL" id="KAF9781147.1"/>
    </source>
</evidence>
<reference evidence="2" key="1">
    <citation type="journal article" date="2020" name="Nat. Commun.">
        <title>Large-scale genome sequencing of mycorrhizal fungi provides insights into the early evolution of symbiotic traits.</title>
        <authorList>
            <person name="Miyauchi S."/>
            <person name="Kiss E."/>
            <person name="Kuo A."/>
            <person name="Drula E."/>
            <person name="Kohler A."/>
            <person name="Sanchez-Garcia M."/>
            <person name="Morin E."/>
            <person name="Andreopoulos B."/>
            <person name="Barry K.W."/>
            <person name="Bonito G."/>
            <person name="Buee M."/>
            <person name="Carver A."/>
            <person name="Chen C."/>
            <person name="Cichocki N."/>
            <person name="Clum A."/>
            <person name="Culley D."/>
            <person name="Crous P.W."/>
            <person name="Fauchery L."/>
            <person name="Girlanda M."/>
            <person name="Hayes R.D."/>
            <person name="Keri Z."/>
            <person name="LaButti K."/>
            <person name="Lipzen A."/>
            <person name="Lombard V."/>
            <person name="Magnuson J."/>
            <person name="Maillard F."/>
            <person name="Murat C."/>
            <person name="Nolan M."/>
            <person name="Ohm R.A."/>
            <person name="Pangilinan J."/>
            <person name="Pereira M.F."/>
            <person name="Perotto S."/>
            <person name="Peter M."/>
            <person name="Pfister S."/>
            <person name="Riley R."/>
            <person name="Sitrit Y."/>
            <person name="Stielow J.B."/>
            <person name="Szollosi G."/>
            <person name="Zifcakova L."/>
            <person name="Stursova M."/>
            <person name="Spatafora J.W."/>
            <person name="Tedersoo L."/>
            <person name="Vaario L.M."/>
            <person name="Yamada A."/>
            <person name="Yan M."/>
            <person name="Wang P."/>
            <person name="Xu J."/>
            <person name="Bruns T."/>
            <person name="Baldrian P."/>
            <person name="Vilgalys R."/>
            <person name="Dunand C."/>
            <person name="Henrissat B."/>
            <person name="Grigoriev I.V."/>
            <person name="Hibbett D."/>
            <person name="Nagy L.G."/>
            <person name="Martin F.M."/>
        </authorList>
    </citation>
    <scope>NUCLEOTIDE SEQUENCE</scope>
    <source>
        <strain evidence="2">UH-Tt-Lm1</strain>
    </source>
</reference>
<evidence type="ECO:0000313" key="3">
    <source>
        <dbReference type="Proteomes" id="UP000736335"/>
    </source>
</evidence>
<name>A0A9P6L3H7_9AGAM</name>
<gene>
    <name evidence="2" type="ORF">BJ322DRAFT_1111866</name>
</gene>
<feature type="region of interest" description="Disordered" evidence="1">
    <location>
        <begin position="153"/>
        <end position="178"/>
    </location>
</feature>
<dbReference type="EMBL" id="WIUZ02000014">
    <property type="protein sequence ID" value="KAF9781147.1"/>
    <property type="molecule type" value="Genomic_DNA"/>
</dbReference>
<comment type="caution">
    <text evidence="2">The sequence shown here is derived from an EMBL/GenBank/DDBJ whole genome shotgun (WGS) entry which is preliminary data.</text>
</comment>
<accession>A0A9P6L3H7</accession>